<accession>A0A9W7XL71</accession>
<organism evidence="2 3">
    <name type="scientific">Coemansia asiatica</name>
    <dbReference type="NCBI Taxonomy" id="1052880"/>
    <lineage>
        <taxon>Eukaryota</taxon>
        <taxon>Fungi</taxon>
        <taxon>Fungi incertae sedis</taxon>
        <taxon>Zoopagomycota</taxon>
        <taxon>Kickxellomycotina</taxon>
        <taxon>Kickxellomycetes</taxon>
        <taxon>Kickxellales</taxon>
        <taxon>Kickxellaceae</taxon>
        <taxon>Coemansia</taxon>
    </lineage>
</organism>
<dbReference type="Proteomes" id="UP001145021">
    <property type="component" value="Unassembled WGS sequence"/>
</dbReference>
<dbReference type="EMBL" id="JANBOH010000101">
    <property type="protein sequence ID" value="KAJ1645520.1"/>
    <property type="molecule type" value="Genomic_DNA"/>
</dbReference>
<evidence type="ECO:0000313" key="3">
    <source>
        <dbReference type="Proteomes" id="UP001145021"/>
    </source>
</evidence>
<feature type="compositionally biased region" description="Basic and acidic residues" evidence="1">
    <location>
        <begin position="66"/>
        <end position="86"/>
    </location>
</feature>
<name>A0A9W7XL71_9FUNG</name>
<protein>
    <recommendedName>
        <fullName evidence="4">Kinetochore protein Spc24</fullName>
    </recommendedName>
</protein>
<sequence>MPIDDLSEQYSLVQSALSNIKHSDDAQLGKNILSHVEAARATRQQKLDKQQETLQLLSRRLQTARSRVDASRAQREEKSHAETMREMELERQSVNQVIGAQDAWREELKEKVLLLERQIKELNDHVEMDKVPDDNVLMLQVLRGLGVEPLFADDNSVESVRLWSESEACVVPLAANDTQQLPPDQLAAQLWDLCL</sequence>
<evidence type="ECO:0000256" key="1">
    <source>
        <dbReference type="SAM" id="MobiDB-lite"/>
    </source>
</evidence>
<comment type="caution">
    <text evidence="2">The sequence shown here is derived from an EMBL/GenBank/DDBJ whole genome shotgun (WGS) entry which is preliminary data.</text>
</comment>
<reference evidence="2" key="1">
    <citation type="submission" date="2022-07" db="EMBL/GenBank/DDBJ databases">
        <title>Phylogenomic reconstructions and comparative analyses of Kickxellomycotina fungi.</title>
        <authorList>
            <person name="Reynolds N.K."/>
            <person name="Stajich J.E."/>
            <person name="Barry K."/>
            <person name="Grigoriev I.V."/>
            <person name="Crous P."/>
            <person name="Smith M.E."/>
        </authorList>
    </citation>
    <scope>NUCLEOTIDE SEQUENCE</scope>
    <source>
        <strain evidence="2">NBRC 105413</strain>
    </source>
</reference>
<dbReference type="AlphaFoldDB" id="A0A9W7XL71"/>
<feature type="region of interest" description="Disordered" evidence="1">
    <location>
        <begin position="65"/>
        <end position="86"/>
    </location>
</feature>
<proteinExistence type="predicted"/>
<evidence type="ECO:0008006" key="4">
    <source>
        <dbReference type="Google" id="ProtNLM"/>
    </source>
</evidence>
<keyword evidence="3" id="KW-1185">Reference proteome</keyword>
<gene>
    <name evidence="2" type="ORF">LPJ64_002911</name>
</gene>
<evidence type="ECO:0000313" key="2">
    <source>
        <dbReference type="EMBL" id="KAJ1645520.1"/>
    </source>
</evidence>